<keyword evidence="4" id="KW-0138">CF(0)</keyword>
<dbReference type="GeneID" id="24251923"/>
<feature type="transmembrane region" description="Helical" evidence="12">
    <location>
        <begin position="101"/>
        <end position="122"/>
    </location>
</feature>
<evidence type="ECO:0000256" key="6">
    <source>
        <dbReference type="ARBA" id="ARBA00022781"/>
    </source>
</evidence>
<feature type="transmembrane region" description="Helical" evidence="12">
    <location>
        <begin position="172"/>
        <end position="197"/>
    </location>
</feature>
<geneLocation type="mitochondrion" evidence="13"/>
<dbReference type="InterPro" id="IPR035908">
    <property type="entry name" value="F0_ATP_A_sf"/>
</dbReference>
<dbReference type="PANTHER" id="PTHR11410">
    <property type="entry name" value="ATP SYNTHASE SUBUNIT A"/>
    <property type="match status" value="1"/>
</dbReference>
<dbReference type="SUPFAM" id="SSF81336">
    <property type="entry name" value="F1F0 ATP synthase subunit A"/>
    <property type="match status" value="1"/>
</dbReference>
<dbReference type="GO" id="GO:0045259">
    <property type="term" value="C:proton-transporting ATP synthase complex"/>
    <property type="evidence" value="ECO:0007669"/>
    <property type="project" value="UniProtKB-KW"/>
</dbReference>
<keyword evidence="3" id="KW-0813">Transport</keyword>
<keyword evidence="8" id="KW-0406">Ion transport</keyword>
<evidence type="ECO:0000256" key="3">
    <source>
        <dbReference type="ARBA" id="ARBA00022448"/>
    </source>
</evidence>
<dbReference type="AlphaFoldDB" id="A0A0F6QQ61"/>
<comment type="subcellular location">
    <subcellularLocation>
        <location evidence="1">Membrane</location>
        <topology evidence="1">Multi-pass membrane protein</topology>
    </subcellularLocation>
    <subcellularLocation>
        <location evidence="11">Mitochondrion inner membrane</location>
        <topology evidence="11">Multi-pass membrane protein</topology>
    </subcellularLocation>
</comment>
<evidence type="ECO:0000256" key="11">
    <source>
        <dbReference type="RuleBase" id="RU004450"/>
    </source>
</evidence>
<dbReference type="InterPro" id="IPR045083">
    <property type="entry name" value="ATP_synth_F0_asu_bact/mt"/>
</dbReference>
<name>A0A0F6QQ61_9MOLL</name>
<organism evidence="13">
    <name type="scientific">Allonautilus scrobiculatus</name>
    <dbReference type="NCBI Taxonomy" id="34575"/>
    <lineage>
        <taxon>Eukaryota</taxon>
        <taxon>Metazoa</taxon>
        <taxon>Spiralia</taxon>
        <taxon>Lophotrochozoa</taxon>
        <taxon>Mollusca</taxon>
        <taxon>Cephalopoda</taxon>
        <taxon>Nautiloidea</taxon>
        <taxon>Nautilida</taxon>
        <taxon>Nautilidae</taxon>
        <taxon>Allonautilus</taxon>
    </lineage>
</organism>
<feature type="transmembrane region" description="Helical" evidence="12">
    <location>
        <begin position="20"/>
        <end position="40"/>
    </location>
</feature>
<evidence type="ECO:0000256" key="10">
    <source>
        <dbReference type="ARBA" id="ARBA00023310"/>
    </source>
</evidence>
<sequence length="231" mass="25717">MLLDIFSTFDDHNSVLLSSYWLLWLTSLYVIVFYSSSLWLPPTRQNILLSFPKSIMLSQIKRTFGQNLLGMPLILPSLFLLLVLLNLLGLLPYVFSPTAHLAMTATLALPLWLSMILSSYIFNPHQTFSHLLPTGTPAPLSPFLSIIEGVSITVRPLTLSVRLAANMGAGHIILGLIGNYLSSWVFMLSTTIILIVLLIQIGYFLFEVGVSLIQGYIFSLLLSLYSDDHAN</sequence>
<feature type="transmembrane region" description="Helical" evidence="12">
    <location>
        <begin position="203"/>
        <end position="225"/>
    </location>
</feature>
<dbReference type="PROSITE" id="PS00449">
    <property type="entry name" value="ATPASE_A"/>
    <property type="match status" value="1"/>
</dbReference>
<evidence type="ECO:0000256" key="12">
    <source>
        <dbReference type="SAM" id="Phobius"/>
    </source>
</evidence>
<keyword evidence="9 12" id="KW-0472">Membrane</keyword>
<evidence type="ECO:0000256" key="9">
    <source>
        <dbReference type="ARBA" id="ARBA00023136"/>
    </source>
</evidence>
<keyword evidence="6" id="KW-0375">Hydrogen ion transport</keyword>
<comment type="similarity">
    <text evidence="2">Belongs to the ATPase A chain family.</text>
</comment>
<dbReference type="CTD" id="4508"/>
<evidence type="ECO:0000256" key="5">
    <source>
        <dbReference type="ARBA" id="ARBA00022692"/>
    </source>
</evidence>
<keyword evidence="13" id="KW-0496">Mitochondrion</keyword>
<accession>A0A0F6QQ61</accession>
<feature type="transmembrane region" description="Helical" evidence="12">
    <location>
        <begin position="68"/>
        <end position="95"/>
    </location>
</feature>
<dbReference type="NCBIfam" id="TIGR01131">
    <property type="entry name" value="ATP_synt_6_or_A"/>
    <property type="match status" value="1"/>
</dbReference>
<dbReference type="InterPro" id="IPR000568">
    <property type="entry name" value="ATP_synth_F0_asu"/>
</dbReference>
<dbReference type="CDD" id="cd00310">
    <property type="entry name" value="ATP-synt_Fo_a_6"/>
    <property type="match status" value="1"/>
</dbReference>
<evidence type="ECO:0000256" key="1">
    <source>
        <dbReference type="ARBA" id="ARBA00004141"/>
    </source>
</evidence>
<dbReference type="PRINTS" id="PR00123">
    <property type="entry name" value="ATPASEA"/>
</dbReference>
<dbReference type="InterPro" id="IPR023011">
    <property type="entry name" value="ATP_synth_F0_asu_AS"/>
</dbReference>
<keyword evidence="5 12" id="KW-0812">Transmembrane</keyword>
<evidence type="ECO:0000256" key="8">
    <source>
        <dbReference type="ARBA" id="ARBA00023065"/>
    </source>
</evidence>
<reference evidence="13" key="1">
    <citation type="journal article" date="2015" name="Am. Mus. Novit.">
        <title>The mitochondrial genome of Allonautilus (Mollusca: Cephalopoda): base composition, non-coding region variation, and phylogenetic divergence.</title>
        <authorList>
            <person name="Groth J.G."/>
            <person name="Arbisser I."/>
            <person name="Landman N.H."/>
            <person name="Barrowclough G.F."/>
        </authorList>
    </citation>
    <scope>NUCLEOTIDE SEQUENCE</scope>
</reference>
<dbReference type="GO" id="GO:0046933">
    <property type="term" value="F:proton-transporting ATP synthase activity, rotational mechanism"/>
    <property type="evidence" value="ECO:0007669"/>
    <property type="project" value="TreeGrafter"/>
</dbReference>
<proteinExistence type="inferred from homology"/>
<evidence type="ECO:0000256" key="7">
    <source>
        <dbReference type="ARBA" id="ARBA00022989"/>
    </source>
</evidence>
<dbReference type="Pfam" id="PF00119">
    <property type="entry name" value="ATP-synt_A"/>
    <property type="match status" value="1"/>
</dbReference>
<evidence type="ECO:0000256" key="2">
    <source>
        <dbReference type="ARBA" id="ARBA00006810"/>
    </source>
</evidence>
<dbReference type="PANTHER" id="PTHR11410:SF0">
    <property type="entry name" value="ATP SYNTHASE SUBUNIT A"/>
    <property type="match status" value="1"/>
</dbReference>
<keyword evidence="7 12" id="KW-1133">Transmembrane helix</keyword>
<dbReference type="GO" id="GO:0005743">
    <property type="term" value="C:mitochondrial inner membrane"/>
    <property type="evidence" value="ECO:0007669"/>
    <property type="project" value="UniProtKB-SubCell"/>
</dbReference>
<dbReference type="RefSeq" id="YP_009136913.1">
    <property type="nucleotide sequence ID" value="NC_026997.1"/>
</dbReference>
<dbReference type="EMBL" id="KP892752">
    <property type="protein sequence ID" value="AKE32137.1"/>
    <property type="molecule type" value="Genomic_DNA"/>
</dbReference>
<keyword evidence="10" id="KW-0066">ATP synthesis</keyword>
<evidence type="ECO:0000313" key="13">
    <source>
        <dbReference type="EMBL" id="AKE32137.1"/>
    </source>
</evidence>
<evidence type="ECO:0000256" key="4">
    <source>
        <dbReference type="ARBA" id="ARBA00022547"/>
    </source>
</evidence>
<gene>
    <name evidence="13" type="primary">ATP6</name>
</gene>
<protein>
    <recommendedName>
        <fullName evidence="11">ATP synthase subunit a</fullName>
    </recommendedName>
</protein>
<dbReference type="Gene3D" id="1.20.120.220">
    <property type="entry name" value="ATP synthase, F0 complex, subunit A"/>
    <property type="match status" value="1"/>
</dbReference>